<protein>
    <submittedName>
        <fullName evidence="3">Alpha/beta fold hydrolase</fullName>
    </submittedName>
</protein>
<dbReference type="RefSeq" id="WP_344711567.1">
    <property type="nucleotide sequence ID" value="NZ_BAAAWH010000001.1"/>
</dbReference>
<sequence>MELRRGRAWSVTTLAAASALLLTLTACGGSGASPVTPSSSASPSGESAAAEELVDIGGDRAVFLRCAGTGSPTVLLISGTRGAADEWDTLLPDADPDAVSTFDELSRTTRVCSYDRPGTTRASGALSPSTVVAQPTTARQSADDLAKAMDAAAEPGPYVVVGLSWGGLIGQDFARTHPAEVAGLVLVDSASEYLAETFSPDQWARWMALIAASGDALGSEVPAYEPSISELRAVAALPDIPVVVLSSDHPWDLQVTPGESTWPGWVAAQAALAQALHAEHITNTDSGHGIPVEQPALVTAAILGVVDSVRAAGSTG</sequence>
<dbReference type="InterPro" id="IPR000073">
    <property type="entry name" value="AB_hydrolase_1"/>
</dbReference>
<feature type="signal peptide" evidence="1">
    <location>
        <begin position="1"/>
        <end position="32"/>
    </location>
</feature>
<dbReference type="Proteomes" id="UP001589611">
    <property type="component" value="Unassembled WGS sequence"/>
</dbReference>
<accession>A0ABV5SWP5</accession>
<dbReference type="PANTHER" id="PTHR43798:SF5">
    <property type="entry name" value="MONOACYLGLYCEROL LIPASE ABHD6"/>
    <property type="match status" value="1"/>
</dbReference>
<name>A0ABV5SWP5_9MICO</name>
<dbReference type="Pfam" id="PF00561">
    <property type="entry name" value="Abhydrolase_1"/>
    <property type="match status" value="1"/>
</dbReference>
<proteinExistence type="predicted"/>
<dbReference type="InterPro" id="IPR050266">
    <property type="entry name" value="AB_hydrolase_sf"/>
</dbReference>
<feature type="chain" id="PRO_5046240480" evidence="1">
    <location>
        <begin position="33"/>
        <end position="316"/>
    </location>
</feature>
<dbReference type="SUPFAM" id="SSF53474">
    <property type="entry name" value="alpha/beta-Hydrolases"/>
    <property type="match status" value="1"/>
</dbReference>
<evidence type="ECO:0000313" key="4">
    <source>
        <dbReference type="Proteomes" id="UP001589611"/>
    </source>
</evidence>
<organism evidence="3 4">
    <name type="scientific">Microbacterium terregens</name>
    <dbReference type="NCBI Taxonomy" id="69363"/>
    <lineage>
        <taxon>Bacteria</taxon>
        <taxon>Bacillati</taxon>
        <taxon>Actinomycetota</taxon>
        <taxon>Actinomycetes</taxon>
        <taxon>Micrococcales</taxon>
        <taxon>Microbacteriaceae</taxon>
        <taxon>Microbacterium</taxon>
    </lineage>
</organism>
<dbReference type="Gene3D" id="3.40.50.1820">
    <property type="entry name" value="alpha/beta hydrolase"/>
    <property type="match status" value="1"/>
</dbReference>
<feature type="domain" description="AB hydrolase-1" evidence="2">
    <location>
        <begin position="72"/>
        <end position="204"/>
    </location>
</feature>
<dbReference type="PROSITE" id="PS51257">
    <property type="entry name" value="PROKAR_LIPOPROTEIN"/>
    <property type="match status" value="1"/>
</dbReference>
<evidence type="ECO:0000259" key="2">
    <source>
        <dbReference type="Pfam" id="PF00561"/>
    </source>
</evidence>
<comment type="caution">
    <text evidence="3">The sequence shown here is derived from an EMBL/GenBank/DDBJ whole genome shotgun (WGS) entry which is preliminary data.</text>
</comment>
<dbReference type="PANTHER" id="PTHR43798">
    <property type="entry name" value="MONOACYLGLYCEROL LIPASE"/>
    <property type="match status" value="1"/>
</dbReference>
<evidence type="ECO:0000256" key="1">
    <source>
        <dbReference type="SAM" id="SignalP"/>
    </source>
</evidence>
<reference evidence="3 4" key="1">
    <citation type="submission" date="2024-09" db="EMBL/GenBank/DDBJ databases">
        <authorList>
            <person name="Sun Q."/>
            <person name="Mori K."/>
        </authorList>
    </citation>
    <scope>NUCLEOTIDE SEQUENCE [LARGE SCALE GENOMIC DNA]</scope>
    <source>
        <strain evidence="3 4">JCM 1342</strain>
    </source>
</reference>
<dbReference type="EMBL" id="JBHMBE010000001">
    <property type="protein sequence ID" value="MFB9644773.1"/>
    <property type="molecule type" value="Genomic_DNA"/>
</dbReference>
<keyword evidence="1" id="KW-0732">Signal</keyword>
<dbReference type="GO" id="GO:0016787">
    <property type="term" value="F:hydrolase activity"/>
    <property type="evidence" value="ECO:0007669"/>
    <property type="project" value="UniProtKB-KW"/>
</dbReference>
<keyword evidence="4" id="KW-1185">Reference proteome</keyword>
<evidence type="ECO:0000313" key="3">
    <source>
        <dbReference type="EMBL" id="MFB9644773.1"/>
    </source>
</evidence>
<gene>
    <name evidence="3" type="ORF">ACFFPJ_03060</name>
</gene>
<dbReference type="InterPro" id="IPR029058">
    <property type="entry name" value="AB_hydrolase_fold"/>
</dbReference>
<keyword evidence="3" id="KW-0378">Hydrolase</keyword>